<evidence type="ECO:0000256" key="7">
    <source>
        <dbReference type="RuleBase" id="RU363032"/>
    </source>
</evidence>
<keyword evidence="5 7" id="KW-1133">Transmembrane helix</keyword>
<dbReference type="SUPFAM" id="SSF161098">
    <property type="entry name" value="MetI-like"/>
    <property type="match status" value="1"/>
</dbReference>
<evidence type="ECO:0000256" key="4">
    <source>
        <dbReference type="ARBA" id="ARBA00022692"/>
    </source>
</evidence>
<evidence type="ECO:0000259" key="8">
    <source>
        <dbReference type="PROSITE" id="PS50928"/>
    </source>
</evidence>
<feature type="transmembrane region" description="Helical" evidence="7">
    <location>
        <begin position="209"/>
        <end position="231"/>
    </location>
</feature>
<dbReference type="Gene3D" id="1.10.3720.10">
    <property type="entry name" value="MetI-like"/>
    <property type="match status" value="1"/>
</dbReference>
<dbReference type="PANTHER" id="PTHR43386">
    <property type="entry name" value="OLIGOPEPTIDE TRANSPORT SYSTEM PERMEASE PROTEIN APPC"/>
    <property type="match status" value="1"/>
</dbReference>
<dbReference type="AlphaFoldDB" id="A0A917AJ77"/>
<dbReference type="CDD" id="cd06261">
    <property type="entry name" value="TM_PBP2"/>
    <property type="match status" value="1"/>
</dbReference>
<keyword evidence="6 7" id="KW-0472">Membrane</keyword>
<evidence type="ECO:0000313" key="10">
    <source>
        <dbReference type="Proteomes" id="UP000605259"/>
    </source>
</evidence>
<dbReference type="RefSeq" id="WP_275583690.1">
    <property type="nucleotide sequence ID" value="NZ_BMFK01000001.1"/>
</dbReference>
<evidence type="ECO:0000313" key="9">
    <source>
        <dbReference type="EMBL" id="GGE56886.1"/>
    </source>
</evidence>
<proteinExistence type="inferred from homology"/>
<evidence type="ECO:0000256" key="6">
    <source>
        <dbReference type="ARBA" id="ARBA00023136"/>
    </source>
</evidence>
<evidence type="ECO:0000256" key="2">
    <source>
        <dbReference type="ARBA" id="ARBA00022448"/>
    </source>
</evidence>
<dbReference type="PROSITE" id="PS50928">
    <property type="entry name" value="ABC_TM1"/>
    <property type="match status" value="1"/>
</dbReference>
<dbReference type="InterPro" id="IPR035906">
    <property type="entry name" value="MetI-like_sf"/>
</dbReference>
<keyword evidence="10" id="KW-1185">Reference proteome</keyword>
<dbReference type="InterPro" id="IPR000515">
    <property type="entry name" value="MetI-like"/>
</dbReference>
<reference evidence="9" key="1">
    <citation type="journal article" date="2014" name="Int. J. Syst. Evol. Microbiol.">
        <title>Complete genome sequence of Corynebacterium casei LMG S-19264T (=DSM 44701T), isolated from a smear-ripened cheese.</title>
        <authorList>
            <consortium name="US DOE Joint Genome Institute (JGI-PGF)"/>
            <person name="Walter F."/>
            <person name="Albersmeier A."/>
            <person name="Kalinowski J."/>
            <person name="Ruckert C."/>
        </authorList>
    </citation>
    <scope>NUCLEOTIDE SEQUENCE</scope>
    <source>
        <strain evidence="9">CGMCC 1.12698</strain>
    </source>
</reference>
<evidence type="ECO:0000256" key="1">
    <source>
        <dbReference type="ARBA" id="ARBA00004651"/>
    </source>
</evidence>
<dbReference type="InterPro" id="IPR025966">
    <property type="entry name" value="OppC_N"/>
</dbReference>
<reference evidence="9" key="2">
    <citation type="submission" date="2020-09" db="EMBL/GenBank/DDBJ databases">
        <authorList>
            <person name="Sun Q."/>
            <person name="Zhou Y."/>
        </authorList>
    </citation>
    <scope>NUCLEOTIDE SEQUENCE</scope>
    <source>
        <strain evidence="9">CGMCC 1.12698</strain>
    </source>
</reference>
<feature type="domain" description="ABC transmembrane type-1" evidence="8">
    <location>
        <begin position="95"/>
        <end position="287"/>
    </location>
</feature>
<keyword evidence="4 7" id="KW-0812">Transmembrane</keyword>
<dbReference type="PANTHER" id="PTHR43386:SF1">
    <property type="entry name" value="D,D-DIPEPTIDE TRANSPORT SYSTEM PERMEASE PROTEIN DDPC-RELATED"/>
    <property type="match status" value="1"/>
</dbReference>
<dbReference type="Proteomes" id="UP000605259">
    <property type="component" value="Unassembled WGS sequence"/>
</dbReference>
<organism evidence="9 10">
    <name type="scientific">Priestia taiwanensis</name>
    <dbReference type="NCBI Taxonomy" id="1347902"/>
    <lineage>
        <taxon>Bacteria</taxon>
        <taxon>Bacillati</taxon>
        <taxon>Bacillota</taxon>
        <taxon>Bacilli</taxon>
        <taxon>Bacillales</taxon>
        <taxon>Bacillaceae</taxon>
        <taxon>Priestia</taxon>
    </lineage>
</organism>
<evidence type="ECO:0000256" key="3">
    <source>
        <dbReference type="ARBA" id="ARBA00022475"/>
    </source>
</evidence>
<keyword evidence="2 7" id="KW-0813">Transport</keyword>
<accession>A0A917AJ77</accession>
<dbReference type="InterPro" id="IPR050366">
    <property type="entry name" value="BP-dependent_transpt_permease"/>
</dbReference>
<gene>
    <name evidence="9" type="primary">oppC</name>
    <name evidence="9" type="ORF">GCM10007140_04000</name>
</gene>
<dbReference type="Pfam" id="PF12911">
    <property type="entry name" value="OppC_N"/>
    <property type="match status" value="1"/>
</dbReference>
<sequence length="301" mass="33506">MAAQVETVHTTMKVEKTPSGLSVAWREFRKDKLALGSLIFLILLLSTVYIWSFVLQQDRVTEVDLFAIHQPPSAQYWLGTDVGGRDIFGQLIIGTRNSFTIGLSVTLIISIFGMGLGLIAGYFGGSIDNIIMRFVDFMMILPFLMIVIVFVTIIPNYSVTTFVFIMSAFLWMGKARLIRSKVLAERELDYVQASKTFGTPHYKIIFREVLPNLSSIIVVSFTLSLAGNIGLESGLSYLGFGLPMTSPSLGTLINYASSPDVLQNKWWVWLPASVMILILMLSINFIGQALQRATDARQRKG</sequence>
<dbReference type="GO" id="GO:0005886">
    <property type="term" value="C:plasma membrane"/>
    <property type="evidence" value="ECO:0007669"/>
    <property type="project" value="UniProtKB-SubCell"/>
</dbReference>
<comment type="caution">
    <text evidence="9">The sequence shown here is derived from an EMBL/GenBank/DDBJ whole genome shotgun (WGS) entry which is preliminary data.</text>
</comment>
<comment type="subcellular location">
    <subcellularLocation>
        <location evidence="1 7">Cell membrane</location>
        <topology evidence="1 7">Multi-pass membrane protein</topology>
    </subcellularLocation>
</comment>
<dbReference type="GO" id="GO:0055085">
    <property type="term" value="P:transmembrane transport"/>
    <property type="evidence" value="ECO:0007669"/>
    <property type="project" value="InterPro"/>
</dbReference>
<feature type="transmembrane region" description="Helical" evidence="7">
    <location>
        <begin position="157"/>
        <end position="173"/>
    </location>
</feature>
<feature type="transmembrane region" description="Helical" evidence="7">
    <location>
        <begin position="33"/>
        <end position="54"/>
    </location>
</feature>
<name>A0A917AJ77_9BACI</name>
<dbReference type="EMBL" id="BMFK01000001">
    <property type="protein sequence ID" value="GGE56886.1"/>
    <property type="molecule type" value="Genomic_DNA"/>
</dbReference>
<feature type="transmembrane region" description="Helical" evidence="7">
    <location>
        <begin position="101"/>
        <end position="123"/>
    </location>
</feature>
<evidence type="ECO:0000256" key="5">
    <source>
        <dbReference type="ARBA" id="ARBA00022989"/>
    </source>
</evidence>
<keyword evidence="3" id="KW-1003">Cell membrane</keyword>
<comment type="similarity">
    <text evidence="7">Belongs to the binding-protein-dependent transport system permease family.</text>
</comment>
<feature type="transmembrane region" description="Helical" evidence="7">
    <location>
        <begin position="266"/>
        <end position="290"/>
    </location>
</feature>
<protein>
    <submittedName>
        <fullName evidence="9">Peptide ABC transporter permease</fullName>
    </submittedName>
</protein>
<dbReference type="Pfam" id="PF00528">
    <property type="entry name" value="BPD_transp_1"/>
    <property type="match status" value="1"/>
</dbReference>